<keyword evidence="1" id="KW-0812">Transmembrane</keyword>
<protein>
    <submittedName>
        <fullName evidence="2">Uncharacterized protein</fullName>
    </submittedName>
</protein>
<dbReference type="EMBL" id="PKQI01000003">
    <property type="protein sequence ID" value="NNV22653.1"/>
    <property type="molecule type" value="Genomic_DNA"/>
</dbReference>
<feature type="transmembrane region" description="Helical" evidence="1">
    <location>
        <begin position="6"/>
        <end position="27"/>
    </location>
</feature>
<accession>A0A7Y3T841</accession>
<proteinExistence type="predicted"/>
<keyword evidence="1" id="KW-1133">Transmembrane helix</keyword>
<dbReference type="AlphaFoldDB" id="A0A7Y3T841"/>
<organism evidence="2 3">
    <name type="scientific">Brucella pseudogrignonensis</name>
    <dbReference type="NCBI Taxonomy" id="419475"/>
    <lineage>
        <taxon>Bacteria</taxon>
        <taxon>Pseudomonadati</taxon>
        <taxon>Pseudomonadota</taxon>
        <taxon>Alphaproteobacteria</taxon>
        <taxon>Hyphomicrobiales</taxon>
        <taxon>Brucellaceae</taxon>
        <taxon>Brucella/Ochrobactrum group</taxon>
        <taxon>Brucella</taxon>
    </lineage>
</organism>
<evidence type="ECO:0000256" key="1">
    <source>
        <dbReference type="SAM" id="Phobius"/>
    </source>
</evidence>
<gene>
    <name evidence="2" type="ORF">EHE22_19775</name>
</gene>
<sequence>MRKTAAFISAYLVGMSAIICMIAVSLYPTPSPAMPFSNPVMLAYSLADYDHQDMMAFPAMMTIVRQVEDAKPYHREIRAALPLAPEYAESLKSDALNFIETRLRC</sequence>
<evidence type="ECO:0000313" key="2">
    <source>
        <dbReference type="EMBL" id="NNV22653.1"/>
    </source>
</evidence>
<dbReference type="RefSeq" id="WP_171380169.1">
    <property type="nucleotide sequence ID" value="NZ_PKQI01000003.1"/>
</dbReference>
<dbReference type="Proteomes" id="UP000526233">
    <property type="component" value="Unassembled WGS sequence"/>
</dbReference>
<name>A0A7Y3T841_9HYPH</name>
<evidence type="ECO:0000313" key="3">
    <source>
        <dbReference type="Proteomes" id="UP000526233"/>
    </source>
</evidence>
<reference evidence="2 3" key="1">
    <citation type="submission" date="2018-11" db="EMBL/GenBank/DDBJ databases">
        <title>Genome sequencing and analysis.</title>
        <authorList>
            <person name="Huang Y.-T."/>
        </authorList>
    </citation>
    <scope>NUCLEOTIDE SEQUENCE [LARGE SCALE GENOMIC DNA]</scope>
    <source>
        <strain evidence="2 3">SHIN</strain>
    </source>
</reference>
<comment type="caution">
    <text evidence="2">The sequence shown here is derived from an EMBL/GenBank/DDBJ whole genome shotgun (WGS) entry which is preliminary data.</text>
</comment>
<keyword evidence="1" id="KW-0472">Membrane</keyword>